<gene>
    <name evidence="7" type="ORF">NECAME_08996</name>
</gene>
<sequence length="237" mass="25534">MSDILREQDLRPVVPGDHNPCVITTGSAVGTVMASAGGGMMTILISRYTTKKIQVDMLIDGMLASLVSSTAGCLFYTPWQATVVGAVGSAMALVIYPLLEKAQIDDPVGVVPVHVVTNENDLSGVLYGGGVTLLLYQLAALGAIANSINFHDELLKWNGMEKPHKTDVPLKVKANIPVISGSWLSFSLSDHNEVLRSELKGKLLSKVDFIGKNVLLRAYRKIKLDASKMRLSSGWKE</sequence>
<reference evidence="8" key="1">
    <citation type="journal article" date="2014" name="Nat. Genet.">
        <title>Genome of the human hookworm Necator americanus.</title>
        <authorList>
            <person name="Tang Y.T."/>
            <person name="Gao X."/>
            <person name="Rosa B.A."/>
            <person name="Abubucker S."/>
            <person name="Hallsworth-Pepin K."/>
            <person name="Martin J."/>
            <person name="Tyagi R."/>
            <person name="Heizer E."/>
            <person name="Zhang X."/>
            <person name="Bhonagiri-Palsikar V."/>
            <person name="Minx P."/>
            <person name="Warren W.C."/>
            <person name="Wang Q."/>
            <person name="Zhan B."/>
            <person name="Hotez P.J."/>
            <person name="Sternberg P.W."/>
            <person name="Dougall A."/>
            <person name="Gaze S.T."/>
            <person name="Mulvenna J."/>
            <person name="Sotillo J."/>
            <person name="Ranganathan S."/>
            <person name="Rabelo E.M."/>
            <person name="Wilson R.K."/>
            <person name="Felgner P.L."/>
            <person name="Bethony J."/>
            <person name="Hawdon J.M."/>
            <person name="Gasser R.B."/>
            <person name="Loukas A."/>
            <person name="Mitreva M."/>
        </authorList>
    </citation>
    <scope>NUCLEOTIDE SEQUENCE [LARGE SCALE GENOMIC DNA]</scope>
</reference>
<dbReference type="Pfam" id="PF00909">
    <property type="entry name" value="Ammonium_transp"/>
    <property type="match status" value="1"/>
</dbReference>
<dbReference type="GO" id="GO:0097272">
    <property type="term" value="P:ammonium homeostasis"/>
    <property type="evidence" value="ECO:0007669"/>
    <property type="project" value="TreeGrafter"/>
</dbReference>
<dbReference type="EMBL" id="KI658987">
    <property type="protein sequence ID" value="ETN80714.1"/>
    <property type="molecule type" value="Genomic_DNA"/>
</dbReference>
<accession>W2TGI9</accession>
<comment type="subcellular location">
    <subcellularLocation>
        <location evidence="1">Membrane</location>
        <topology evidence="1">Multi-pass membrane protein</topology>
    </subcellularLocation>
</comment>
<dbReference type="STRING" id="51031.W2TGI9"/>
<dbReference type="GO" id="GO:0005886">
    <property type="term" value="C:plasma membrane"/>
    <property type="evidence" value="ECO:0007669"/>
    <property type="project" value="TreeGrafter"/>
</dbReference>
<keyword evidence="3 5" id="KW-1133">Transmembrane helix</keyword>
<evidence type="ECO:0000313" key="7">
    <source>
        <dbReference type="EMBL" id="ETN80714.1"/>
    </source>
</evidence>
<feature type="transmembrane region" description="Helical" evidence="5">
    <location>
        <begin position="22"/>
        <end position="45"/>
    </location>
</feature>
<dbReference type="InterPro" id="IPR029020">
    <property type="entry name" value="Ammonium/urea_transptr"/>
</dbReference>
<name>W2TGI9_NECAM</name>
<dbReference type="InterPro" id="IPR024041">
    <property type="entry name" value="NH4_transpt_AmtB-like_dom"/>
</dbReference>
<keyword evidence="8" id="KW-1185">Reference proteome</keyword>
<evidence type="ECO:0000256" key="4">
    <source>
        <dbReference type="ARBA" id="ARBA00023136"/>
    </source>
</evidence>
<dbReference type="SUPFAM" id="SSF111352">
    <property type="entry name" value="Ammonium transporter"/>
    <property type="match status" value="1"/>
</dbReference>
<dbReference type="Proteomes" id="UP000053676">
    <property type="component" value="Unassembled WGS sequence"/>
</dbReference>
<evidence type="ECO:0000256" key="5">
    <source>
        <dbReference type="SAM" id="Phobius"/>
    </source>
</evidence>
<dbReference type="Gene3D" id="1.10.3430.10">
    <property type="entry name" value="Ammonium transporter AmtB like domains"/>
    <property type="match status" value="1"/>
</dbReference>
<protein>
    <recommendedName>
        <fullName evidence="6">Ammonium transporter AmtB-like domain-containing protein</fullName>
    </recommendedName>
</protein>
<evidence type="ECO:0000256" key="1">
    <source>
        <dbReference type="ARBA" id="ARBA00004141"/>
    </source>
</evidence>
<dbReference type="PANTHER" id="PTHR11730:SF58">
    <property type="entry name" value="AMMONIUM TRANSPORTER"/>
    <property type="match status" value="1"/>
</dbReference>
<evidence type="ECO:0000256" key="2">
    <source>
        <dbReference type="ARBA" id="ARBA00022692"/>
    </source>
</evidence>
<evidence type="ECO:0000256" key="3">
    <source>
        <dbReference type="ARBA" id="ARBA00022989"/>
    </source>
</evidence>
<keyword evidence="2 5" id="KW-0812">Transmembrane</keyword>
<feature type="domain" description="Ammonium transporter AmtB-like" evidence="6">
    <location>
        <begin position="27"/>
        <end position="116"/>
    </location>
</feature>
<evidence type="ECO:0000259" key="6">
    <source>
        <dbReference type="Pfam" id="PF00909"/>
    </source>
</evidence>
<evidence type="ECO:0000313" key="8">
    <source>
        <dbReference type="Proteomes" id="UP000053676"/>
    </source>
</evidence>
<dbReference type="GO" id="GO:0008519">
    <property type="term" value="F:ammonium channel activity"/>
    <property type="evidence" value="ECO:0007669"/>
    <property type="project" value="InterPro"/>
</dbReference>
<dbReference type="AlphaFoldDB" id="W2TGI9"/>
<feature type="transmembrane region" description="Helical" evidence="5">
    <location>
        <begin position="57"/>
        <end position="77"/>
    </location>
</feature>
<proteinExistence type="predicted"/>
<dbReference type="KEGG" id="nai:NECAME_08996"/>
<dbReference type="PANTHER" id="PTHR11730">
    <property type="entry name" value="AMMONIUM TRANSPORTER"/>
    <property type="match status" value="1"/>
</dbReference>
<keyword evidence="4 5" id="KW-0472">Membrane</keyword>
<dbReference type="OrthoDB" id="534912at2759"/>
<organism evidence="7 8">
    <name type="scientific">Necator americanus</name>
    <name type="common">Human hookworm</name>
    <dbReference type="NCBI Taxonomy" id="51031"/>
    <lineage>
        <taxon>Eukaryota</taxon>
        <taxon>Metazoa</taxon>
        <taxon>Ecdysozoa</taxon>
        <taxon>Nematoda</taxon>
        <taxon>Chromadorea</taxon>
        <taxon>Rhabditida</taxon>
        <taxon>Rhabditina</taxon>
        <taxon>Rhabditomorpha</taxon>
        <taxon>Strongyloidea</taxon>
        <taxon>Ancylostomatidae</taxon>
        <taxon>Bunostominae</taxon>
        <taxon>Necator</taxon>
    </lineage>
</organism>